<accession>A0A6I8UWH5</accession>
<evidence type="ECO:0000256" key="1">
    <source>
        <dbReference type="ARBA" id="ARBA00022801"/>
    </source>
</evidence>
<dbReference type="Pfam" id="PF25329">
    <property type="entry name" value="C2_GDE1"/>
    <property type="match status" value="1"/>
</dbReference>
<sequence length="685" mass="76903">MSASASASWSRTLVALTITWLSMVCLLPVETFCDTSYYEKYYAARRYVPLKRNAPLLFNFTLTLTDSDSAQLAVHERPALVGNLQVLGAWKASGALLLNRTAIHNVWSGSVEIPQNSSVEYRYFAAAVGRSGNVQVRRWESHVLPRTFNVTKLPGNRSDEFGVISGQRQLTLGWLQESGSILQLKVFRDALRLEEDPVDSGRGALRLRVQPVDPATLSPILSSARANIEYVRMAYADSKLRAQPEYGVPYAAPDILMYHAALDELEKVAFLVEVYAEQTEDDLVRLLGYAHLQPTSLTGSEGTVTLSLISPLWQRVVGELRMEYLLIRPMANHSFDLRTSFAHYWRGNWTGLEIGHRGLGKSLTVTSNAAPLIENTLASMLASVELGADLVEFDVQLTSDLVAIIHHDWSIHVCIHPKTPTSRDDLTEVLLKDITYEQLKELKTYQIVGNKIVEYPAHNNVEQLEQRLFPTLQDFFERVNQSVGLDIELKWPQQKANGEYESEQTIDKNLFVDRILEVVQQHGCGRLNILKSFDVDLCSLLRFKQNMYPVLVLSSSTNDYYSDPRTSVVETINFVQAFDLAGIAPNTVPIKANPALVQSAKDQVELVLAWGADLKDRASIDSFIQMGLTGVIYDRMDLWISPNQTSAFESEQDLPDFFQLQCEPTPQKRVVNATIESILSNVNFL</sequence>
<dbReference type="InterPro" id="IPR017946">
    <property type="entry name" value="PLC-like_Pdiesterase_TIM-brl"/>
</dbReference>
<dbReference type="PROSITE" id="PS51704">
    <property type="entry name" value="GP_PDE"/>
    <property type="match status" value="1"/>
</dbReference>
<dbReference type="InterPro" id="IPR051578">
    <property type="entry name" value="GDPD"/>
</dbReference>
<dbReference type="AlphaFoldDB" id="A0A6I8UWH5"/>
<feature type="chain" id="PRO_5026076965" evidence="2">
    <location>
        <begin position="32"/>
        <end position="685"/>
    </location>
</feature>
<evidence type="ECO:0000259" key="4">
    <source>
        <dbReference type="PROSITE" id="PS51704"/>
    </source>
</evidence>
<organism evidence="5 6">
    <name type="scientific">Drosophila pseudoobscura pseudoobscura</name>
    <name type="common">Fruit fly</name>
    <dbReference type="NCBI Taxonomy" id="46245"/>
    <lineage>
        <taxon>Eukaryota</taxon>
        <taxon>Metazoa</taxon>
        <taxon>Ecdysozoa</taxon>
        <taxon>Arthropoda</taxon>
        <taxon>Hexapoda</taxon>
        <taxon>Insecta</taxon>
        <taxon>Pterygota</taxon>
        <taxon>Neoptera</taxon>
        <taxon>Endopterygota</taxon>
        <taxon>Diptera</taxon>
        <taxon>Brachycera</taxon>
        <taxon>Muscomorpha</taxon>
        <taxon>Ephydroidea</taxon>
        <taxon>Drosophilidae</taxon>
        <taxon>Drosophila</taxon>
        <taxon>Sophophora</taxon>
    </lineage>
</organism>
<dbReference type="GO" id="GO:2001070">
    <property type="term" value="F:starch binding"/>
    <property type="evidence" value="ECO:0007669"/>
    <property type="project" value="InterPro"/>
</dbReference>
<dbReference type="SUPFAM" id="SSF51695">
    <property type="entry name" value="PLC-like phosphodiesterases"/>
    <property type="match status" value="1"/>
</dbReference>
<dbReference type="SMART" id="SM01065">
    <property type="entry name" value="CBM_2"/>
    <property type="match status" value="1"/>
</dbReference>
<gene>
    <name evidence="6" type="primary">LOC4805530</name>
</gene>
<keyword evidence="1" id="KW-0378">Hydrolase</keyword>
<reference evidence="5" key="1">
    <citation type="submission" date="2024-06" db="UniProtKB">
        <authorList>
            <consortium name="RefSeq"/>
        </authorList>
    </citation>
    <scope>NUCLEOTIDE SEQUENCE [LARGE SCALE GENOMIC DNA]</scope>
    <source>
        <strain evidence="5">MV2-25</strain>
    </source>
</reference>
<feature type="domain" description="CBM20" evidence="3">
    <location>
        <begin position="50"/>
        <end position="168"/>
    </location>
</feature>
<dbReference type="InterPro" id="IPR057506">
    <property type="entry name" value="C2_GPCPD1"/>
</dbReference>
<dbReference type="InterPro" id="IPR013783">
    <property type="entry name" value="Ig-like_fold"/>
</dbReference>
<dbReference type="Gene3D" id="2.60.40.10">
    <property type="entry name" value="Immunoglobulins"/>
    <property type="match status" value="1"/>
</dbReference>
<dbReference type="SUPFAM" id="SSF49452">
    <property type="entry name" value="Starch-binding domain-like"/>
    <property type="match status" value="1"/>
</dbReference>
<feature type="signal peptide" evidence="2">
    <location>
        <begin position="1"/>
        <end position="31"/>
    </location>
</feature>
<keyword evidence="5" id="KW-1185">Reference proteome</keyword>
<dbReference type="GO" id="GO:0046475">
    <property type="term" value="P:glycerophospholipid catabolic process"/>
    <property type="evidence" value="ECO:0007669"/>
    <property type="project" value="TreeGrafter"/>
</dbReference>
<dbReference type="InterPro" id="IPR002044">
    <property type="entry name" value="CBM20"/>
</dbReference>
<dbReference type="InParanoid" id="A0A6I8UWH5"/>
<feature type="domain" description="GP-PDE" evidence="4">
    <location>
        <begin position="351"/>
        <end position="643"/>
    </location>
</feature>
<dbReference type="RefSeq" id="XP_001361918.3">
    <property type="nucleotide sequence ID" value="XM_001361881.4"/>
</dbReference>
<dbReference type="PROSITE" id="PS51166">
    <property type="entry name" value="CBM20"/>
    <property type="match status" value="1"/>
</dbReference>
<dbReference type="Proteomes" id="UP000001819">
    <property type="component" value="Chromosome 3"/>
</dbReference>
<dbReference type="Pfam" id="PF00686">
    <property type="entry name" value="CBM_20"/>
    <property type="match status" value="1"/>
</dbReference>
<dbReference type="InterPro" id="IPR030395">
    <property type="entry name" value="GP_PDE_dom"/>
</dbReference>
<dbReference type="GO" id="GO:0047389">
    <property type="term" value="F:glycerophosphocholine phosphodiesterase activity"/>
    <property type="evidence" value="ECO:0007669"/>
    <property type="project" value="TreeGrafter"/>
</dbReference>
<proteinExistence type="predicted"/>
<dbReference type="Gene3D" id="3.20.20.190">
    <property type="entry name" value="Phosphatidylinositol (PI) phosphodiesterase"/>
    <property type="match status" value="1"/>
</dbReference>
<evidence type="ECO:0000259" key="3">
    <source>
        <dbReference type="PROSITE" id="PS51166"/>
    </source>
</evidence>
<dbReference type="PANTHER" id="PTHR22958">
    <property type="entry name" value="GLYCEROPHOSPHORYL DIESTER PHOSPHODIESTERASE"/>
    <property type="match status" value="1"/>
</dbReference>
<protein>
    <submittedName>
        <fullName evidence="6">Glycerophosphocholine phosphodiesterase GPCPD1</fullName>
    </submittedName>
</protein>
<name>A0A6I8UWH5_DROPS</name>
<keyword evidence="2" id="KW-0732">Signal</keyword>
<evidence type="ECO:0000256" key="2">
    <source>
        <dbReference type="SAM" id="SignalP"/>
    </source>
</evidence>
<dbReference type="Pfam" id="PF03009">
    <property type="entry name" value="GDPD"/>
    <property type="match status" value="1"/>
</dbReference>
<evidence type="ECO:0000313" key="5">
    <source>
        <dbReference type="Proteomes" id="UP000001819"/>
    </source>
</evidence>
<dbReference type="InterPro" id="IPR013784">
    <property type="entry name" value="Carb-bd-like_fold"/>
</dbReference>
<evidence type="ECO:0000313" key="6">
    <source>
        <dbReference type="RefSeq" id="XP_001361918.3"/>
    </source>
</evidence>
<dbReference type="PANTHER" id="PTHR22958:SF1">
    <property type="entry name" value="GLYCEROPHOSPHOCHOLINE PHOSPHODIESTERASE GPCPD1"/>
    <property type="match status" value="1"/>
</dbReference>
<reference evidence="6" key="2">
    <citation type="submission" date="2025-08" db="UniProtKB">
        <authorList>
            <consortium name="RefSeq"/>
        </authorList>
    </citation>
    <scope>IDENTIFICATION</scope>
    <source>
        <strain evidence="6">MV-25-SWS-2005</strain>
        <tissue evidence="6">Whole body</tissue>
    </source>
</reference>
<dbReference type="KEGG" id="dpo:4805530"/>